<dbReference type="OrthoDB" id="9795206at2"/>
<evidence type="ECO:0000259" key="1">
    <source>
        <dbReference type="PROSITE" id="PS51186"/>
    </source>
</evidence>
<dbReference type="SUPFAM" id="SSF55729">
    <property type="entry name" value="Acyl-CoA N-acyltransferases (Nat)"/>
    <property type="match status" value="1"/>
</dbReference>
<name>A0A543A7L0_9ACTN</name>
<feature type="domain" description="N-acetyltransferase" evidence="1">
    <location>
        <begin position="7"/>
        <end position="163"/>
    </location>
</feature>
<accession>A0A543A7L0</accession>
<dbReference type="InterPro" id="IPR000182">
    <property type="entry name" value="GNAT_dom"/>
</dbReference>
<dbReference type="PANTHER" id="PTHR43415:SF3">
    <property type="entry name" value="GNAT-FAMILY ACETYLTRANSFERASE"/>
    <property type="match status" value="1"/>
</dbReference>
<dbReference type="Proteomes" id="UP000320209">
    <property type="component" value="Unassembled WGS sequence"/>
</dbReference>
<comment type="caution">
    <text evidence="2">The sequence shown here is derived from an EMBL/GenBank/DDBJ whole genome shotgun (WGS) entry which is preliminary data.</text>
</comment>
<dbReference type="PANTHER" id="PTHR43415">
    <property type="entry name" value="SPERMIDINE N(1)-ACETYLTRANSFERASE"/>
    <property type="match status" value="1"/>
</dbReference>
<dbReference type="Gene3D" id="3.40.630.30">
    <property type="match status" value="1"/>
</dbReference>
<dbReference type="GO" id="GO:0016747">
    <property type="term" value="F:acyltransferase activity, transferring groups other than amino-acyl groups"/>
    <property type="evidence" value="ECO:0007669"/>
    <property type="project" value="InterPro"/>
</dbReference>
<dbReference type="PROSITE" id="PS51186">
    <property type="entry name" value="GNAT"/>
    <property type="match status" value="1"/>
</dbReference>
<dbReference type="RefSeq" id="WP_141780568.1">
    <property type="nucleotide sequence ID" value="NZ_VFOV01000001.1"/>
</dbReference>
<dbReference type="Pfam" id="PF13302">
    <property type="entry name" value="Acetyltransf_3"/>
    <property type="match status" value="1"/>
</dbReference>
<dbReference type="EMBL" id="VFOV01000001">
    <property type="protein sequence ID" value="TQL68594.1"/>
    <property type="molecule type" value="Genomic_DNA"/>
</dbReference>
<reference evidence="2 3" key="1">
    <citation type="submission" date="2019-06" db="EMBL/GenBank/DDBJ databases">
        <title>Sequencing the genomes of 1000 actinobacteria strains.</title>
        <authorList>
            <person name="Klenk H.-P."/>
        </authorList>
    </citation>
    <scope>NUCLEOTIDE SEQUENCE [LARGE SCALE GENOMIC DNA]</scope>
    <source>
        <strain evidence="2 3">DSM 25218</strain>
    </source>
</reference>
<keyword evidence="2" id="KW-0808">Transferase</keyword>
<proteinExistence type="predicted"/>
<dbReference type="AlphaFoldDB" id="A0A543A7L0"/>
<evidence type="ECO:0000313" key="2">
    <source>
        <dbReference type="EMBL" id="TQL68594.1"/>
    </source>
</evidence>
<dbReference type="CDD" id="cd04301">
    <property type="entry name" value="NAT_SF"/>
    <property type="match status" value="1"/>
</dbReference>
<organism evidence="2 3">
    <name type="scientific">Nocardioides albertanoniae</name>
    <dbReference type="NCBI Taxonomy" id="1175486"/>
    <lineage>
        <taxon>Bacteria</taxon>
        <taxon>Bacillati</taxon>
        <taxon>Actinomycetota</taxon>
        <taxon>Actinomycetes</taxon>
        <taxon>Propionibacteriales</taxon>
        <taxon>Nocardioidaceae</taxon>
        <taxon>Nocardioides</taxon>
    </lineage>
</organism>
<sequence length="172" mass="19375">MPRTDTMRLRPLSAGDEYVYADWALDDEFRAATGWPERDREGHLRHWRRLIEAPPPELIRLAVELDEEVVGYADLHGLAPDTRELGIAIGPSSRWGQGLGQRAIKTALTYGFSVLDLNRIWAEAHDTNARAKKLFCATGFIETGRHGTDSYRGEDVSLVQYAVERPHSSMTV</sequence>
<dbReference type="InterPro" id="IPR016181">
    <property type="entry name" value="Acyl_CoA_acyltransferase"/>
</dbReference>
<protein>
    <submittedName>
        <fullName evidence="2">RimJ/RimL family protein N-acetyltransferase</fullName>
    </submittedName>
</protein>
<evidence type="ECO:0000313" key="3">
    <source>
        <dbReference type="Proteomes" id="UP000320209"/>
    </source>
</evidence>
<keyword evidence="3" id="KW-1185">Reference proteome</keyword>
<gene>
    <name evidence="2" type="ORF">FB381_2489</name>
</gene>